<dbReference type="InterPro" id="IPR016024">
    <property type="entry name" value="ARM-type_fold"/>
</dbReference>
<dbReference type="EMBL" id="VBOW01000018">
    <property type="protein sequence ID" value="TMQ59930.1"/>
    <property type="molecule type" value="Genomic_DNA"/>
</dbReference>
<dbReference type="Gene3D" id="1.25.10.10">
    <property type="entry name" value="Leucine-rich Repeat Variant"/>
    <property type="match status" value="5"/>
</dbReference>
<evidence type="ECO:0000313" key="3">
    <source>
        <dbReference type="Proteomes" id="UP000316852"/>
    </source>
</evidence>
<dbReference type="Proteomes" id="UP000316852">
    <property type="component" value="Unassembled WGS sequence"/>
</dbReference>
<name>A0A538T8G5_UNCEI</name>
<dbReference type="AlphaFoldDB" id="A0A538T8G5"/>
<dbReference type="InterPro" id="IPR004155">
    <property type="entry name" value="PBS_lyase_HEAT"/>
</dbReference>
<sequence>MLEPLDAEPSAKNMPETGREAAELLQRADPNARARAAQRLRYEDFGAELSRALQDNVFDPDPEIRSLAVGLIPDLREPVSPELLSSALHDSCPDVAISAAEAFAILRFPRASDILSECLALRPQLAGPLALALARLEESGAEELLVDRLGQGDPAIRIAVLRALGACGTARSVPQLMGLLGCGDPVVEGEALAALVRVRERSPSAVGRDEMPSDLVAERLPELMTSQDRHRLLTGIALIGWLRPPEGPALLLGLLESPDRVVRERARETFGAVAAGAERAALESVAEFADRHPAAAAAALDRVAVAREEESRSLCLGLTQHPDAKVRERAVALAGRSGGAGTPEALLALAGDPVGHVRAQAAEALGILRWKGAGPALEALLSDPFPDVRQAALSALGTLRDHEVDPERLFERARGAPARAAALRACDPRRAGAQFRSAISDPDSQVRLAAAMSLNEHGVWLEEAAALLADEDPRVRAHALHARLKASPALGLEPLAAFLRDRDEGVRQTFAIGLERATGVERGVWLRRLLGDPSAAVGRAAARALAHHHDPQTIGSLLDAVSTGQPAVAAQAIESLGSLGAPEALPRLRAVARGGDPSLRDLAAHAIRRIEESRS</sequence>
<dbReference type="Pfam" id="PF13646">
    <property type="entry name" value="HEAT_2"/>
    <property type="match status" value="3"/>
</dbReference>
<evidence type="ECO:0000256" key="1">
    <source>
        <dbReference type="SAM" id="MobiDB-lite"/>
    </source>
</evidence>
<protein>
    <recommendedName>
        <fullName evidence="4">HEAT repeat domain-containing protein</fullName>
    </recommendedName>
</protein>
<organism evidence="2 3">
    <name type="scientific">Eiseniibacteriota bacterium</name>
    <dbReference type="NCBI Taxonomy" id="2212470"/>
    <lineage>
        <taxon>Bacteria</taxon>
        <taxon>Candidatus Eiseniibacteriota</taxon>
    </lineage>
</organism>
<gene>
    <name evidence="2" type="ORF">E6K76_03130</name>
</gene>
<dbReference type="SUPFAM" id="SSF48371">
    <property type="entry name" value="ARM repeat"/>
    <property type="match status" value="2"/>
</dbReference>
<dbReference type="PANTHER" id="PTHR12697:SF5">
    <property type="entry name" value="DEOXYHYPUSINE HYDROXYLASE"/>
    <property type="match status" value="1"/>
</dbReference>
<accession>A0A538T8G5</accession>
<feature type="region of interest" description="Disordered" evidence="1">
    <location>
        <begin position="1"/>
        <end position="29"/>
    </location>
</feature>
<comment type="caution">
    <text evidence="2">The sequence shown here is derived from an EMBL/GenBank/DDBJ whole genome shotgun (WGS) entry which is preliminary data.</text>
</comment>
<dbReference type="GO" id="GO:0016491">
    <property type="term" value="F:oxidoreductase activity"/>
    <property type="evidence" value="ECO:0007669"/>
    <property type="project" value="TreeGrafter"/>
</dbReference>
<dbReference type="PANTHER" id="PTHR12697">
    <property type="entry name" value="PBS LYASE HEAT-LIKE PROTEIN"/>
    <property type="match status" value="1"/>
</dbReference>
<proteinExistence type="predicted"/>
<evidence type="ECO:0008006" key="4">
    <source>
        <dbReference type="Google" id="ProtNLM"/>
    </source>
</evidence>
<reference evidence="2 3" key="1">
    <citation type="journal article" date="2019" name="Nat. Microbiol.">
        <title>Mediterranean grassland soil C-N compound turnover is dependent on rainfall and depth, and is mediated by genomically divergent microorganisms.</title>
        <authorList>
            <person name="Diamond S."/>
            <person name="Andeer P.F."/>
            <person name="Li Z."/>
            <person name="Crits-Christoph A."/>
            <person name="Burstein D."/>
            <person name="Anantharaman K."/>
            <person name="Lane K.R."/>
            <person name="Thomas B.C."/>
            <person name="Pan C."/>
            <person name="Northen T.R."/>
            <person name="Banfield J.F."/>
        </authorList>
    </citation>
    <scope>NUCLEOTIDE SEQUENCE [LARGE SCALE GENOMIC DNA]</scope>
    <source>
        <strain evidence="2">WS_6</strain>
    </source>
</reference>
<evidence type="ECO:0000313" key="2">
    <source>
        <dbReference type="EMBL" id="TMQ59930.1"/>
    </source>
</evidence>
<dbReference type="InterPro" id="IPR011989">
    <property type="entry name" value="ARM-like"/>
</dbReference>
<dbReference type="SMART" id="SM00567">
    <property type="entry name" value="EZ_HEAT"/>
    <property type="match status" value="7"/>
</dbReference>